<dbReference type="OrthoDB" id="9892518at2"/>
<name>A0A3P3VZ03_9MICO</name>
<protein>
    <submittedName>
        <fullName evidence="1">Uncharacterized protein</fullName>
    </submittedName>
</protein>
<reference evidence="1 2" key="1">
    <citation type="submission" date="2018-11" db="EMBL/GenBank/DDBJ databases">
        <title>YIM 102482-1 draft genome.</title>
        <authorList>
            <person name="Li G."/>
            <person name="Jiang Y."/>
        </authorList>
    </citation>
    <scope>NUCLEOTIDE SEQUENCE [LARGE SCALE GENOMIC DNA]</scope>
    <source>
        <strain evidence="1 2">YIM 102482-1</strain>
    </source>
</reference>
<accession>A0A3P3VZ03</accession>
<dbReference type="RefSeq" id="WP_124973426.1">
    <property type="nucleotide sequence ID" value="NZ_RQVS01000014.1"/>
</dbReference>
<gene>
    <name evidence="1" type="ORF">EG850_10970</name>
</gene>
<evidence type="ECO:0000313" key="1">
    <source>
        <dbReference type="EMBL" id="RRJ85903.1"/>
    </source>
</evidence>
<organism evidence="1 2">
    <name type="scientific">Gulosibacter macacae</name>
    <dbReference type="NCBI Taxonomy" id="2488791"/>
    <lineage>
        <taxon>Bacteria</taxon>
        <taxon>Bacillati</taxon>
        <taxon>Actinomycetota</taxon>
        <taxon>Actinomycetes</taxon>
        <taxon>Micrococcales</taxon>
        <taxon>Microbacteriaceae</taxon>
        <taxon>Gulosibacter</taxon>
    </lineage>
</organism>
<dbReference type="AlphaFoldDB" id="A0A3P3VZ03"/>
<dbReference type="Proteomes" id="UP000274391">
    <property type="component" value="Unassembled WGS sequence"/>
</dbReference>
<proteinExistence type="predicted"/>
<evidence type="ECO:0000313" key="2">
    <source>
        <dbReference type="Proteomes" id="UP000274391"/>
    </source>
</evidence>
<dbReference type="EMBL" id="RQVS01000014">
    <property type="protein sequence ID" value="RRJ85903.1"/>
    <property type="molecule type" value="Genomic_DNA"/>
</dbReference>
<keyword evidence="2" id="KW-1185">Reference proteome</keyword>
<sequence length="78" mass="8407">MKFVPNKREIDAFLKSAQVQAMLAEAGETIASRAGDGFGSQVNVGADRARATVMAETYEAKIRQAREHVLERAVGDGL</sequence>
<comment type="caution">
    <text evidence="1">The sequence shown here is derived from an EMBL/GenBank/DDBJ whole genome shotgun (WGS) entry which is preliminary data.</text>
</comment>